<dbReference type="InterPro" id="IPR009851">
    <property type="entry name" value="Mod_r"/>
</dbReference>
<keyword evidence="3 6" id="KW-0813">Transport</keyword>
<evidence type="ECO:0000259" key="8">
    <source>
        <dbReference type="PROSITE" id="PS51314"/>
    </source>
</evidence>
<dbReference type="EMBL" id="CAJVPP010001031">
    <property type="protein sequence ID" value="CAG8529562.1"/>
    <property type="molecule type" value="Genomic_DNA"/>
</dbReference>
<evidence type="ECO:0000313" key="9">
    <source>
        <dbReference type="EMBL" id="CAG8529562.1"/>
    </source>
</evidence>
<proteinExistence type="inferred from homology"/>
<dbReference type="AlphaFoldDB" id="A0A9N9AGT4"/>
<dbReference type="Proteomes" id="UP000789375">
    <property type="component" value="Unassembled WGS sequence"/>
</dbReference>
<organism evidence="9 10">
    <name type="scientific">Funneliformis mosseae</name>
    <name type="common">Endomycorrhizal fungus</name>
    <name type="synonym">Glomus mosseae</name>
    <dbReference type="NCBI Taxonomy" id="27381"/>
    <lineage>
        <taxon>Eukaryota</taxon>
        <taxon>Fungi</taxon>
        <taxon>Fungi incertae sedis</taxon>
        <taxon>Mucoromycota</taxon>
        <taxon>Glomeromycotina</taxon>
        <taxon>Glomeromycetes</taxon>
        <taxon>Glomerales</taxon>
        <taxon>Glomeraceae</taxon>
        <taxon>Funneliformis</taxon>
    </lineage>
</organism>
<keyword evidence="4" id="KW-0967">Endosome</keyword>
<gene>
    <name evidence="9" type="ORF">FMOSSE_LOCUS5440</name>
</gene>
<dbReference type="PANTHER" id="PTHR13678">
    <property type="entry name" value="VACUOLAR PROTEIN SORTING-ASSOCIATED PROTEIN 37"/>
    <property type="match status" value="1"/>
</dbReference>
<feature type="coiled-coil region" evidence="7">
    <location>
        <begin position="65"/>
        <end position="99"/>
    </location>
</feature>
<feature type="domain" description="VPS37 C-terminal" evidence="8">
    <location>
        <begin position="97"/>
        <end position="185"/>
    </location>
</feature>
<comment type="caution">
    <text evidence="9">The sequence shown here is derived from an EMBL/GenBank/DDBJ whole genome shotgun (WGS) entry which is preliminary data.</text>
</comment>
<evidence type="ECO:0000256" key="1">
    <source>
        <dbReference type="ARBA" id="ARBA00004177"/>
    </source>
</evidence>
<reference evidence="9" key="1">
    <citation type="submission" date="2021-06" db="EMBL/GenBank/DDBJ databases">
        <authorList>
            <person name="Kallberg Y."/>
            <person name="Tangrot J."/>
            <person name="Rosling A."/>
        </authorList>
    </citation>
    <scope>NUCLEOTIDE SEQUENCE</scope>
    <source>
        <strain evidence="9">87-6 pot B 2015</strain>
    </source>
</reference>
<protein>
    <submittedName>
        <fullName evidence="9">5199_t:CDS:1</fullName>
    </submittedName>
</protein>
<dbReference type="InterPro" id="IPR029012">
    <property type="entry name" value="Helix_hairpin_bin_sf"/>
</dbReference>
<evidence type="ECO:0000256" key="7">
    <source>
        <dbReference type="SAM" id="Coils"/>
    </source>
</evidence>
<dbReference type="Pfam" id="PF07200">
    <property type="entry name" value="Mod_r"/>
    <property type="match status" value="1"/>
</dbReference>
<dbReference type="PROSITE" id="PS51314">
    <property type="entry name" value="VPS37_C"/>
    <property type="match status" value="1"/>
</dbReference>
<evidence type="ECO:0000313" key="10">
    <source>
        <dbReference type="Proteomes" id="UP000789375"/>
    </source>
</evidence>
<evidence type="ECO:0000256" key="4">
    <source>
        <dbReference type="ARBA" id="ARBA00022753"/>
    </source>
</evidence>
<dbReference type="PANTHER" id="PTHR13678:SF2">
    <property type="entry name" value="VACUOLAR PROTEIN SORTING-ASSOCIATED PROTEIN 37A"/>
    <property type="match status" value="1"/>
</dbReference>
<dbReference type="GO" id="GO:0000813">
    <property type="term" value="C:ESCRT I complex"/>
    <property type="evidence" value="ECO:0007669"/>
    <property type="project" value="UniProtKB-ARBA"/>
</dbReference>
<accession>A0A9N9AGT4</accession>
<dbReference type="GO" id="GO:0043162">
    <property type="term" value="P:ubiquitin-dependent protein catabolic process via the multivesicular body sorting pathway"/>
    <property type="evidence" value="ECO:0007669"/>
    <property type="project" value="UniProtKB-ARBA"/>
</dbReference>
<comment type="similarity">
    <text evidence="2">Belongs to the VPS37 family.</text>
</comment>
<dbReference type="InterPro" id="IPR037202">
    <property type="entry name" value="ESCRT_assembly_dom"/>
</dbReference>
<evidence type="ECO:0000256" key="2">
    <source>
        <dbReference type="ARBA" id="ARBA00007617"/>
    </source>
</evidence>
<dbReference type="SUPFAM" id="SSF140111">
    <property type="entry name" value="Endosomal sorting complex assembly domain"/>
    <property type="match status" value="1"/>
</dbReference>
<dbReference type="Gene3D" id="1.10.287.660">
    <property type="entry name" value="Helix hairpin bin"/>
    <property type="match status" value="1"/>
</dbReference>
<keyword evidence="10" id="KW-1185">Reference proteome</keyword>
<dbReference type="GO" id="GO:0006623">
    <property type="term" value="P:protein targeting to vacuole"/>
    <property type="evidence" value="ECO:0007669"/>
    <property type="project" value="TreeGrafter"/>
</dbReference>
<keyword evidence="7" id="KW-0175">Coiled coil</keyword>
<comment type="subcellular location">
    <subcellularLocation>
        <location evidence="1">Endosome</location>
    </subcellularLocation>
</comment>
<dbReference type="GO" id="GO:0006612">
    <property type="term" value="P:protein targeting to membrane"/>
    <property type="evidence" value="ECO:0007669"/>
    <property type="project" value="TreeGrafter"/>
</dbReference>
<keyword evidence="5 6" id="KW-0653">Protein transport</keyword>
<evidence type="ECO:0000256" key="3">
    <source>
        <dbReference type="ARBA" id="ARBA00022448"/>
    </source>
</evidence>
<name>A0A9N9AGT4_FUNMO</name>
<evidence type="ECO:0000256" key="5">
    <source>
        <dbReference type="ARBA" id="ARBA00022927"/>
    </source>
</evidence>
<evidence type="ECO:0000256" key="6">
    <source>
        <dbReference type="PROSITE-ProRule" id="PRU00646"/>
    </source>
</evidence>
<sequence>MTPIHANSLTEKQVVISQEFPTLLSKSKEELEDLFNNDVVFDSFLETVEQVRNMKTLQDEMRMGNETLARKTLSQEQELNELRNSVVNKEKVLKDLFSEFEEKLKIQQETLKRFSPSILMAKLKSETQQSDELSEQMAKSFLDGELEVDQFLKHFREQPSQLLPPSQISTATKILTAITNLQKLG</sequence>